<evidence type="ECO:0000256" key="9">
    <source>
        <dbReference type="ARBA" id="ARBA00023182"/>
    </source>
</evidence>
<dbReference type="InterPro" id="IPR011162">
    <property type="entry name" value="MHC_I/II-like_Ag-recog"/>
</dbReference>
<dbReference type="Gene3D" id="3.10.320.10">
    <property type="entry name" value="Class II Histocompatibility Antigen, M Beta Chain, Chain B, domain 1"/>
    <property type="match status" value="1"/>
</dbReference>
<proteinExistence type="predicted"/>
<accession>A0A7L4EHX0</accession>
<keyword evidence="9" id="KW-0491">MHC II</keyword>
<evidence type="ECO:0000256" key="5">
    <source>
        <dbReference type="ARBA" id="ARBA00023130"/>
    </source>
</evidence>
<dbReference type="Pfam" id="PF00969">
    <property type="entry name" value="MHC_II_beta"/>
    <property type="match status" value="1"/>
</dbReference>
<dbReference type="FunFam" id="3.10.320.10:FF:000001">
    <property type="entry name" value="HLA class II histocompatibility antigen, DRB1-1 beta chain"/>
    <property type="match status" value="1"/>
</dbReference>
<dbReference type="EMBL" id="VZZX01006386">
    <property type="protein sequence ID" value="NXW74189.1"/>
    <property type="molecule type" value="Genomic_DNA"/>
</dbReference>
<dbReference type="PANTHER" id="PTHR19944:SF99">
    <property type="entry name" value="HLA CLASS II HISTOCOMPATIBILITY ANTIGEN, DRB1 BETA CHAIN"/>
    <property type="match status" value="1"/>
</dbReference>
<gene>
    <name evidence="11" type="primary">Hb2l_0</name>
    <name evidence="11" type="ORF">HIRRUS_R15525</name>
</gene>
<evidence type="ECO:0000256" key="8">
    <source>
        <dbReference type="ARBA" id="ARBA00023180"/>
    </source>
</evidence>
<feature type="non-terminal residue" evidence="11">
    <location>
        <position position="98"/>
    </location>
</feature>
<evidence type="ECO:0000313" key="12">
    <source>
        <dbReference type="Proteomes" id="UP000585317"/>
    </source>
</evidence>
<dbReference type="GO" id="GO:0002504">
    <property type="term" value="P:antigen processing and presentation of peptide or polysaccharide antigen via MHC class II"/>
    <property type="evidence" value="ECO:0007669"/>
    <property type="project" value="UniProtKB-KW"/>
</dbReference>
<dbReference type="GO" id="GO:0042613">
    <property type="term" value="C:MHC class II protein complex"/>
    <property type="evidence" value="ECO:0007669"/>
    <property type="project" value="UniProtKB-KW"/>
</dbReference>
<evidence type="ECO:0000256" key="1">
    <source>
        <dbReference type="ARBA" id="ARBA00004479"/>
    </source>
</evidence>
<name>A0A7L4EHX0_HIRRU</name>
<feature type="non-terminal residue" evidence="11">
    <location>
        <position position="1"/>
    </location>
</feature>
<evidence type="ECO:0000313" key="11">
    <source>
        <dbReference type="EMBL" id="NXW74189.1"/>
    </source>
</evidence>
<evidence type="ECO:0000256" key="7">
    <source>
        <dbReference type="ARBA" id="ARBA00023157"/>
    </source>
</evidence>
<keyword evidence="6" id="KW-0472">Membrane</keyword>
<reference evidence="11 12" key="1">
    <citation type="submission" date="2019-09" db="EMBL/GenBank/DDBJ databases">
        <title>Bird 10,000 Genomes (B10K) Project - Family phase.</title>
        <authorList>
            <person name="Zhang G."/>
        </authorList>
    </citation>
    <scope>NUCLEOTIDE SEQUENCE [LARGE SCALE GENOMIC DNA]</scope>
    <source>
        <strain evidence="11">B10K-DU-001-67</strain>
        <tissue evidence="11">Muscle</tissue>
    </source>
</reference>
<dbReference type="SUPFAM" id="SSF54452">
    <property type="entry name" value="MHC antigen-recognition domain"/>
    <property type="match status" value="1"/>
</dbReference>
<dbReference type="SMART" id="SM00921">
    <property type="entry name" value="MHC_II_beta"/>
    <property type="match status" value="1"/>
</dbReference>
<dbReference type="PANTHER" id="PTHR19944">
    <property type="entry name" value="MHC CLASS II-RELATED"/>
    <property type="match status" value="1"/>
</dbReference>
<dbReference type="Proteomes" id="UP000585317">
    <property type="component" value="Unassembled WGS sequence"/>
</dbReference>
<dbReference type="InterPro" id="IPR014745">
    <property type="entry name" value="MHC_II_a/b_N"/>
</dbReference>
<evidence type="ECO:0000256" key="4">
    <source>
        <dbReference type="ARBA" id="ARBA00022989"/>
    </source>
</evidence>
<feature type="domain" description="MHC class II beta chain N-terminal" evidence="10">
    <location>
        <begin position="18"/>
        <end position="92"/>
    </location>
</feature>
<sequence>PPDLCPAYSGVFQRMYKAECYFINGTEKVRFVKRYIYNREQLFHLDSNVGLFVGGTPYGEKQAHYRNSKLELLEYKWSQVDMFCRHNYEVYSPLFAER</sequence>
<keyword evidence="7" id="KW-1015">Disulfide bond</keyword>
<keyword evidence="3" id="KW-0391">Immunity</keyword>
<organism evidence="11 12">
    <name type="scientific">Hirundo rustica</name>
    <name type="common">Barn swallow</name>
    <dbReference type="NCBI Taxonomy" id="43150"/>
    <lineage>
        <taxon>Eukaryota</taxon>
        <taxon>Metazoa</taxon>
        <taxon>Chordata</taxon>
        <taxon>Craniata</taxon>
        <taxon>Vertebrata</taxon>
        <taxon>Euteleostomi</taxon>
        <taxon>Archelosauria</taxon>
        <taxon>Archosauria</taxon>
        <taxon>Dinosauria</taxon>
        <taxon>Saurischia</taxon>
        <taxon>Theropoda</taxon>
        <taxon>Coelurosauria</taxon>
        <taxon>Aves</taxon>
        <taxon>Neognathae</taxon>
        <taxon>Neoaves</taxon>
        <taxon>Telluraves</taxon>
        <taxon>Australaves</taxon>
        <taxon>Passeriformes</taxon>
        <taxon>Sylvioidea</taxon>
        <taxon>Hirundinidae</taxon>
        <taxon>Hirundo</taxon>
    </lineage>
</organism>
<evidence type="ECO:0000259" key="10">
    <source>
        <dbReference type="SMART" id="SM00921"/>
    </source>
</evidence>
<evidence type="ECO:0000256" key="2">
    <source>
        <dbReference type="ARBA" id="ARBA00022692"/>
    </source>
</evidence>
<evidence type="ECO:0000256" key="6">
    <source>
        <dbReference type="ARBA" id="ARBA00023136"/>
    </source>
</evidence>
<dbReference type="InterPro" id="IPR000353">
    <property type="entry name" value="MHC_II_b_N"/>
</dbReference>
<dbReference type="AlphaFoldDB" id="A0A7L4EHX0"/>
<dbReference type="GO" id="GO:0002250">
    <property type="term" value="P:adaptive immune response"/>
    <property type="evidence" value="ECO:0007669"/>
    <property type="project" value="UniProtKB-KW"/>
</dbReference>
<keyword evidence="4" id="KW-1133">Transmembrane helix</keyword>
<protein>
    <submittedName>
        <fullName evidence="11">HB2L protein</fullName>
    </submittedName>
</protein>
<keyword evidence="2" id="KW-0812">Transmembrane</keyword>
<keyword evidence="8" id="KW-0325">Glycoprotein</keyword>
<evidence type="ECO:0000256" key="3">
    <source>
        <dbReference type="ARBA" id="ARBA00022859"/>
    </source>
</evidence>
<dbReference type="InterPro" id="IPR050160">
    <property type="entry name" value="MHC/Immunoglobulin"/>
</dbReference>
<keyword evidence="5" id="KW-1064">Adaptive immunity</keyword>
<comment type="caution">
    <text evidence="11">The sequence shown here is derived from an EMBL/GenBank/DDBJ whole genome shotgun (WGS) entry which is preliminary data.</text>
</comment>
<comment type="subcellular location">
    <subcellularLocation>
        <location evidence="1">Membrane</location>
        <topology evidence="1">Single-pass type I membrane protein</topology>
    </subcellularLocation>
</comment>